<accession>A0A178Y8S0</accession>
<name>A0A178Y8S0_SINSA</name>
<gene>
    <name evidence="1" type="ORF">ATB98_15570</name>
</gene>
<dbReference type="AlphaFoldDB" id="A0A178Y8S0"/>
<proteinExistence type="predicted"/>
<organism evidence="1 2">
    <name type="scientific">Sinorhizobium saheli</name>
    <dbReference type="NCBI Taxonomy" id="36856"/>
    <lineage>
        <taxon>Bacteria</taxon>
        <taxon>Pseudomonadati</taxon>
        <taxon>Pseudomonadota</taxon>
        <taxon>Alphaproteobacteria</taxon>
        <taxon>Hyphomicrobiales</taxon>
        <taxon>Rhizobiaceae</taxon>
        <taxon>Sinorhizobium/Ensifer group</taxon>
        <taxon>Sinorhizobium</taxon>
    </lineage>
</organism>
<evidence type="ECO:0000313" key="1">
    <source>
        <dbReference type="EMBL" id="OAP43065.1"/>
    </source>
</evidence>
<sequence>MPSLQALQALRKMCVERNENGGLERRVTACKPQTMKSIDIADADVEAVGMDGVLRRQSSWLKGKAALEAGRRRRNDQCRWKELRQPDGFGMGGRPVRISWET</sequence>
<dbReference type="Proteomes" id="UP000078507">
    <property type="component" value="Unassembled WGS sequence"/>
</dbReference>
<comment type="caution">
    <text evidence="1">The sequence shown here is derived from an EMBL/GenBank/DDBJ whole genome shotgun (WGS) entry which is preliminary data.</text>
</comment>
<keyword evidence="2" id="KW-1185">Reference proteome</keyword>
<reference evidence="1 2" key="1">
    <citation type="submission" date="2015-11" db="EMBL/GenBank/DDBJ databases">
        <title>Ensifer anhuiense sp. nov., an effective nitrogen fixation bacterium with Glycine soja.</title>
        <authorList>
            <person name="Yan H."/>
            <person name="Chen W."/>
        </authorList>
    </citation>
    <scope>NUCLEOTIDE SEQUENCE [LARGE SCALE GENOMIC DNA]</scope>
    <source>
        <strain evidence="1 2">LMG 7837</strain>
    </source>
</reference>
<dbReference type="EMBL" id="LNQB01000081">
    <property type="protein sequence ID" value="OAP43065.1"/>
    <property type="molecule type" value="Genomic_DNA"/>
</dbReference>
<protein>
    <submittedName>
        <fullName evidence="1">Uncharacterized protein</fullName>
    </submittedName>
</protein>
<evidence type="ECO:0000313" key="2">
    <source>
        <dbReference type="Proteomes" id="UP000078507"/>
    </source>
</evidence>